<dbReference type="Pfam" id="PF14559">
    <property type="entry name" value="TPR_19"/>
    <property type="match status" value="1"/>
</dbReference>
<dbReference type="SUPFAM" id="SSF48452">
    <property type="entry name" value="TPR-like"/>
    <property type="match status" value="1"/>
</dbReference>
<accession>A0A7X6D1S3</accession>
<dbReference type="InterPro" id="IPR011990">
    <property type="entry name" value="TPR-like_helical_dom_sf"/>
</dbReference>
<sequence>MNTDGNLIDRYHRAQLFFDARDYGEAARITRGLVDAEPGRLDLRLLLARALYHSAQLNRAEEELRLIVDRYPDESYARLMLGRTLERLGRQAEAAPHLRLAAALSGEPVDAPRRLASDSGES</sequence>
<comment type="caution">
    <text evidence="1">The sequence shown here is derived from an EMBL/GenBank/DDBJ whole genome shotgun (WGS) entry which is preliminary data.</text>
</comment>
<dbReference type="Proteomes" id="UP000578686">
    <property type="component" value="Unassembled WGS sequence"/>
</dbReference>
<keyword evidence="2" id="KW-1185">Reference proteome</keyword>
<gene>
    <name evidence="1" type="ORF">HCN56_13850</name>
</gene>
<dbReference type="AlphaFoldDB" id="A0A7X6D1S3"/>
<reference evidence="1 2" key="1">
    <citation type="submission" date="2020-03" db="EMBL/GenBank/DDBJ databases">
        <title>Draft genome of Streptomyces sp. ventii, isolated from the Axial Seamount in the Pacific Ocean, and resequencing of the two type strains Streptomyces lonarensis strain NCL 716 and Streptomyces bohaiensis strain 11A07.</title>
        <authorList>
            <person name="Loughran R.M."/>
            <person name="Pfannmuller K.M."/>
            <person name="Wasson B.J."/>
            <person name="Deadmond M.C."/>
            <person name="Paddock B.E."/>
            <person name="Koyack M.J."/>
            <person name="Gallegos D.A."/>
            <person name="Mitchell E.A."/>
            <person name="Ushijima B."/>
            <person name="Saw J.H."/>
            <person name="Mcphail K.L."/>
            <person name="Videau P."/>
        </authorList>
    </citation>
    <scope>NUCLEOTIDE SEQUENCE [LARGE SCALE GENOMIC DNA]</scope>
    <source>
        <strain evidence="1 2">NCL716</strain>
    </source>
</reference>
<dbReference type="EMBL" id="JAAVJD010000098">
    <property type="protein sequence ID" value="NJQ06636.1"/>
    <property type="molecule type" value="Genomic_DNA"/>
</dbReference>
<organism evidence="1 2">
    <name type="scientific">Streptomyces lonarensis</name>
    <dbReference type="NCBI Taxonomy" id="700599"/>
    <lineage>
        <taxon>Bacteria</taxon>
        <taxon>Bacillati</taxon>
        <taxon>Actinomycetota</taxon>
        <taxon>Actinomycetes</taxon>
        <taxon>Kitasatosporales</taxon>
        <taxon>Streptomycetaceae</taxon>
        <taxon>Streptomyces</taxon>
    </lineage>
</organism>
<dbReference type="RefSeq" id="WP_167970936.1">
    <property type="nucleotide sequence ID" value="NZ_BHZG01000336.1"/>
</dbReference>
<evidence type="ECO:0000313" key="1">
    <source>
        <dbReference type="EMBL" id="NJQ06636.1"/>
    </source>
</evidence>
<name>A0A7X6D1S3_9ACTN</name>
<dbReference type="Gene3D" id="1.25.40.10">
    <property type="entry name" value="Tetratricopeptide repeat domain"/>
    <property type="match status" value="1"/>
</dbReference>
<proteinExistence type="predicted"/>
<evidence type="ECO:0000313" key="2">
    <source>
        <dbReference type="Proteomes" id="UP000578686"/>
    </source>
</evidence>
<protein>
    <submittedName>
        <fullName evidence="1">Tetratricopeptide repeat protein</fullName>
    </submittedName>
</protein>